<proteinExistence type="predicted"/>
<gene>
    <name evidence="1" type="ORF">ADUPG1_010047</name>
</gene>
<name>A0ABQ5KXN8_9EUKA</name>
<reference evidence="1" key="1">
    <citation type="submission" date="2022-03" db="EMBL/GenBank/DDBJ databases">
        <title>Draft genome sequence of Aduncisulcus paluster, a free-living microaerophilic Fornicata.</title>
        <authorList>
            <person name="Yuyama I."/>
            <person name="Kume K."/>
            <person name="Tamura T."/>
            <person name="Inagaki Y."/>
            <person name="Hashimoto T."/>
        </authorList>
    </citation>
    <scope>NUCLEOTIDE SEQUENCE</scope>
    <source>
        <strain evidence="1">NY0171</strain>
    </source>
</reference>
<evidence type="ECO:0000313" key="1">
    <source>
        <dbReference type="EMBL" id="GKT37212.1"/>
    </source>
</evidence>
<organism evidence="1 2">
    <name type="scientific">Aduncisulcus paluster</name>
    <dbReference type="NCBI Taxonomy" id="2918883"/>
    <lineage>
        <taxon>Eukaryota</taxon>
        <taxon>Metamonada</taxon>
        <taxon>Carpediemonas-like organisms</taxon>
        <taxon>Aduncisulcus</taxon>
    </lineage>
</organism>
<protein>
    <submittedName>
        <fullName evidence="1">Uncharacterized protein</fullName>
    </submittedName>
</protein>
<keyword evidence="2" id="KW-1185">Reference proteome</keyword>
<dbReference type="EMBL" id="BQXS01011420">
    <property type="protein sequence ID" value="GKT37212.1"/>
    <property type="molecule type" value="Genomic_DNA"/>
</dbReference>
<comment type="caution">
    <text evidence="1">The sequence shown here is derived from an EMBL/GenBank/DDBJ whole genome shotgun (WGS) entry which is preliminary data.</text>
</comment>
<sequence>MGDVIELFQKCFTNNSIDSITFDEDGDYVSIDGLRFFASSVTGFNPKSGEKTVFDVYTIVKFLGSLPVSERKFKAGGYRKFFRSAGWKRKAIPAQDGKTLTDFFTGETDVLPDYTFKFIDTIDVTAGEAVEDEVGPSLAGYEIISAFFAAKKKLDQVSDDSDYLSAVQAYSFDSLPAHPTTGMYLPEEESKPQLMGIESMTAQAKHAQQSSKRHASISGESATKMHAEKKLERAIPGYKPGFPIDFGFIEPKYYVKKSYQKSVPHVIIVVPSFTESPPRTIITSSNFKRLFIDGVYESPRPTRPSINDLKFSVKLASDISVTVHICDQMERLTRFEWLYCVVGFVMSESDGSYGQYEEDGKKNAFKDLQSILKHVQSFFLHYQDIPIADEVDHLCFAEKNFDRKILPSLIEEFQDTIKFEIINCDEYHGCIDLPPYSPIVGITYGNFSQEINLFYGSNFNGIKYWIDEVLFNRETIPFITASNLTRFTSHLSHVSSFFFFPEEFDEEKLIETIKPFRSSCMFGIYDTDTFSIGDPFGHLGLSILQVDRDRKLIPLSETNDVFDDLDFLRELLHQQCSEFYIPQPYQFYCQISREWLDSNNSADL</sequence>
<accession>A0ABQ5KXN8</accession>
<evidence type="ECO:0000313" key="2">
    <source>
        <dbReference type="Proteomes" id="UP001057375"/>
    </source>
</evidence>
<dbReference type="Proteomes" id="UP001057375">
    <property type="component" value="Unassembled WGS sequence"/>
</dbReference>
<dbReference type="InterPro" id="IPR038103">
    <property type="entry name" value="CDC73_C_sf"/>
</dbReference>
<dbReference type="Gene3D" id="3.40.50.11990">
    <property type="entry name" value="RNA polymerase II accessory factor, Cdc73 C-terminal domain"/>
    <property type="match status" value="1"/>
</dbReference>